<evidence type="ECO:0000313" key="1">
    <source>
        <dbReference type="EMBL" id="TFK51147.1"/>
    </source>
</evidence>
<sequence>MLAKVLARSHELLLPGSLPGAPATRPSGYRNWVWVPQLEQNDYMAFMRGKFVAEVDELNCPRPQVKESGVSSPGRCEDARLKGDSLCLETMGASTVQIYESMGFTKAGTGPAGSDPKQEGRRIRNWELGSTVSQIWAIGWDQRNAVLSMEH</sequence>
<organism evidence="1 2">
    <name type="scientific">Heliocybe sulcata</name>
    <dbReference type="NCBI Taxonomy" id="5364"/>
    <lineage>
        <taxon>Eukaryota</taxon>
        <taxon>Fungi</taxon>
        <taxon>Dikarya</taxon>
        <taxon>Basidiomycota</taxon>
        <taxon>Agaricomycotina</taxon>
        <taxon>Agaricomycetes</taxon>
        <taxon>Gloeophyllales</taxon>
        <taxon>Gloeophyllaceae</taxon>
        <taxon>Heliocybe</taxon>
    </lineage>
</organism>
<proteinExistence type="predicted"/>
<gene>
    <name evidence="1" type="ORF">OE88DRAFT_1726210</name>
</gene>
<name>A0A5C3N1H5_9AGAM</name>
<protein>
    <submittedName>
        <fullName evidence="1">Uncharacterized protein</fullName>
    </submittedName>
</protein>
<dbReference type="OrthoDB" id="2744543at2759"/>
<dbReference type="EMBL" id="ML213512">
    <property type="protein sequence ID" value="TFK51147.1"/>
    <property type="molecule type" value="Genomic_DNA"/>
</dbReference>
<evidence type="ECO:0000313" key="2">
    <source>
        <dbReference type="Proteomes" id="UP000305948"/>
    </source>
</evidence>
<dbReference type="AlphaFoldDB" id="A0A5C3N1H5"/>
<accession>A0A5C3N1H5</accession>
<keyword evidence="2" id="KW-1185">Reference proteome</keyword>
<reference evidence="1 2" key="1">
    <citation type="journal article" date="2019" name="Nat. Ecol. Evol.">
        <title>Megaphylogeny resolves global patterns of mushroom evolution.</title>
        <authorList>
            <person name="Varga T."/>
            <person name="Krizsan K."/>
            <person name="Foldi C."/>
            <person name="Dima B."/>
            <person name="Sanchez-Garcia M."/>
            <person name="Sanchez-Ramirez S."/>
            <person name="Szollosi G.J."/>
            <person name="Szarkandi J.G."/>
            <person name="Papp V."/>
            <person name="Albert L."/>
            <person name="Andreopoulos W."/>
            <person name="Angelini C."/>
            <person name="Antonin V."/>
            <person name="Barry K.W."/>
            <person name="Bougher N.L."/>
            <person name="Buchanan P."/>
            <person name="Buyck B."/>
            <person name="Bense V."/>
            <person name="Catcheside P."/>
            <person name="Chovatia M."/>
            <person name="Cooper J."/>
            <person name="Damon W."/>
            <person name="Desjardin D."/>
            <person name="Finy P."/>
            <person name="Geml J."/>
            <person name="Haridas S."/>
            <person name="Hughes K."/>
            <person name="Justo A."/>
            <person name="Karasinski D."/>
            <person name="Kautmanova I."/>
            <person name="Kiss B."/>
            <person name="Kocsube S."/>
            <person name="Kotiranta H."/>
            <person name="LaButti K.M."/>
            <person name="Lechner B.E."/>
            <person name="Liimatainen K."/>
            <person name="Lipzen A."/>
            <person name="Lukacs Z."/>
            <person name="Mihaltcheva S."/>
            <person name="Morgado L.N."/>
            <person name="Niskanen T."/>
            <person name="Noordeloos M.E."/>
            <person name="Ohm R.A."/>
            <person name="Ortiz-Santana B."/>
            <person name="Ovrebo C."/>
            <person name="Racz N."/>
            <person name="Riley R."/>
            <person name="Savchenko A."/>
            <person name="Shiryaev A."/>
            <person name="Soop K."/>
            <person name="Spirin V."/>
            <person name="Szebenyi C."/>
            <person name="Tomsovsky M."/>
            <person name="Tulloss R.E."/>
            <person name="Uehling J."/>
            <person name="Grigoriev I.V."/>
            <person name="Vagvolgyi C."/>
            <person name="Papp T."/>
            <person name="Martin F.M."/>
            <person name="Miettinen O."/>
            <person name="Hibbett D.S."/>
            <person name="Nagy L.G."/>
        </authorList>
    </citation>
    <scope>NUCLEOTIDE SEQUENCE [LARGE SCALE GENOMIC DNA]</scope>
    <source>
        <strain evidence="1 2">OMC1185</strain>
    </source>
</reference>
<dbReference type="Proteomes" id="UP000305948">
    <property type="component" value="Unassembled WGS sequence"/>
</dbReference>